<evidence type="ECO:0000313" key="8">
    <source>
        <dbReference type="EMBL" id="HIU56500.1"/>
    </source>
</evidence>
<dbReference type="GO" id="GO:0005615">
    <property type="term" value="C:extracellular space"/>
    <property type="evidence" value="ECO:0007669"/>
    <property type="project" value="TreeGrafter"/>
</dbReference>
<reference evidence="8" key="2">
    <citation type="journal article" date="2021" name="PeerJ">
        <title>Extensive microbial diversity within the chicken gut microbiome revealed by metagenomics and culture.</title>
        <authorList>
            <person name="Gilroy R."/>
            <person name="Ravi A."/>
            <person name="Getino M."/>
            <person name="Pursley I."/>
            <person name="Horton D.L."/>
            <person name="Alikhan N.F."/>
            <person name="Baker D."/>
            <person name="Gharbi K."/>
            <person name="Hall N."/>
            <person name="Watson M."/>
            <person name="Adriaenssens E.M."/>
            <person name="Foster-Nyarko E."/>
            <person name="Jarju S."/>
            <person name="Secka A."/>
            <person name="Antonio M."/>
            <person name="Oren A."/>
            <person name="Chaudhuri R.R."/>
            <person name="La Ragione R."/>
            <person name="Hildebrand F."/>
            <person name="Pallen M.J."/>
        </authorList>
    </citation>
    <scope>NUCLEOTIDE SEQUENCE</scope>
    <source>
        <strain evidence="8">USAMLcec3-3695</strain>
    </source>
</reference>
<sequence>MIWYDDLNDGIIISTRVRLARNIDKTPFPAALSDDAKAKVSKKLQASILESNSTLSKDFDLYDLDKLGRTEKVSMFEEHLISPQMVDGKGHSVLVNKNKTMSIMFMEEDHIRLQVIMGGYCLDEAYDLADKVDDVIEESITYAFDENFGYLTACPTNAGTGLRASVMMHLPALTMTGNIGRVTQSVASVGIAVRGLYGEGTEADGCLYQISNQITMGLTEKEIIAKVKSAVDRLSELEKQARDALLKSRRLELEDKICRSYGILKYARSITSAEAKTRLSDVMLGQNMGIIKCDGDMTPIELMVKTAPSVVAGGKELAPGERDKVRAELIRANI</sequence>
<keyword evidence="6" id="KW-0175">Coiled coil</keyword>
<feature type="binding site" evidence="5">
    <location>
        <begin position="194"/>
        <end position="199"/>
    </location>
    <ligand>
        <name>ATP</name>
        <dbReference type="ChEBI" id="CHEBI:30616"/>
    </ligand>
</feature>
<dbReference type="InterPro" id="IPR023660">
    <property type="entry name" value="Arg_Kinase"/>
</dbReference>
<evidence type="ECO:0000313" key="9">
    <source>
        <dbReference type="Proteomes" id="UP000824109"/>
    </source>
</evidence>
<protein>
    <submittedName>
        <fullName evidence="8">Protein arginine kinase</fullName>
        <ecNumber evidence="8">2.7.14.1</ecNumber>
    </submittedName>
</protein>
<dbReference type="EC" id="2.7.14.1" evidence="8"/>
<evidence type="ECO:0000259" key="7">
    <source>
        <dbReference type="PROSITE" id="PS51510"/>
    </source>
</evidence>
<feature type="domain" description="Phosphagen kinase C-terminal" evidence="7">
    <location>
        <begin position="11"/>
        <end position="241"/>
    </location>
</feature>
<dbReference type="SUPFAM" id="SSF55931">
    <property type="entry name" value="Glutamine synthetase/guanido kinase"/>
    <property type="match status" value="1"/>
</dbReference>
<feature type="binding site" evidence="5">
    <location>
        <position position="112"/>
    </location>
    <ligand>
        <name>ATP</name>
        <dbReference type="ChEBI" id="CHEBI:30616"/>
    </ligand>
</feature>
<keyword evidence="2 5" id="KW-0547">Nucleotide-binding</keyword>
<keyword evidence="1 5" id="KW-0808">Transferase</keyword>
<dbReference type="InterPro" id="IPR022414">
    <property type="entry name" value="ATP-guanido_PTrfase_cat"/>
</dbReference>
<accession>A0A9D1M9W3</accession>
<name>A0A9D1M9W3_9FIRM</name>
<feature type="binding site" evidence="5">
    <location>
        <begin position="14"/>
        <end position="18"/>
    </location>
    <ligand>
        <name>ATP</name>
        <dbReference type="ChEBI" id="CHEBI:30616"/>
    </ligand>
</feature>
<dbReference type="InterPro" id="IPR014746">
    <property type="entry name" value="Gln_synth/guanido_kin_cat_dom"/>
</dbReference>
<evidence type="ECO:0000256" key="3">
    <source>
        <dbReference type="ARBA" id="ARBA00022777"/>
    </source>
</evidence>
<reference evidence="8" key="1">
    <citation type="submission" date="2020-10" db="EMBL/GenBank/DDBJ databases">
        <authorList>
            <person name="Gilroy R."/>
        </authorList>
    </citation>
    <scope>NUCLEOTIDE SEQUENCE</scope>
    <source>
        <strain evidence="8">USAMLcec3-3695</strain>
    </source>
</reference>
<proteinExistence type="inferred from homology"/>
<evidence type="ECO:0000256" key="5">
    <source>
        <dbReference type="PROSITE-ProRule" id="PRU00843"/>
    </source>
</evidence>
<keyword evidence="4 5" id="KW-0067">ATP-binding</keyword>
<comment type="caution">
    <text evidence="8">The sequence shown here is derived from an EMBL/GenBank/DDBJ whole genome shotgun (WGS) entry which is preliminary data.</text>
</comment>
<dbReference type="Pfam" id="PF00217">
    <property type="entry name" value="ATP-gua_Ptrans"/>
    <property type="match status" value="1"/>
</dbReference>
<dbReference type="NCBIfam" id="NF002194">
    <property type="entry name" value="PRK01059.1-4"/>
    <property type="match status" value="1"/>
</dbReference>
<dbReference type="Proteomes" id="UP000824109">
    <property type="component" value="Unassembled WGS sequence"/>
</dbReference>
<keyword evidence="3 5" id="KW-0418">Kinase</keyword>
<feature type="binding site" evidence="5">
    <location>
        <position position="79"/>
    </location>
    <ligand>
        <name>ATP</name>
        <dbReference type="ChEBI" id="CHEBI:30616"/>
    </ligand>
</feature>
<dbReference type="GO" id="GO:1990424">
    <property type="term" value="F:protein arginine kinase activity"/>
    <property type="evidence" value="ECO:0007669"/>
    <property type="project" value="UniProtKB-EC"/>
</dbReference>
<evidence type="ECO:0000256" key="2">
    <source>
        <dbReference type="ARBA" id="ARBA00022741"/>
    </source>
</evidence>
<dbReference type="GO" id="GO:0005524">
    <property type="term" value="F:ATP binding"/>
    <property type="evidence" value="ECO:0007669"/>
    <property type="project" value="UniProtKB-UniRule"/>
</dbReference>
<feature type="binding site" evidence="5">
    <location>
        <begin position="163"/>
        <end position="167"/>
    </location>
    <ligand>
        <name>ATP</name>
        <dbReference type="ChEBI" id="CHEBI:30616"/>
    </ligand>
</feature>
<dbReference type="GO" id="GO:0046314">
    <property type="term" value="P:phosphocreatine biosynthetic process"/>
    <property type="evidence" value="ECO:0007669"/>
    <property type="project" value="InterPro"/>
</dbReference>
<comment type="similarity">
    <text evidence="5">Belongs to the ATP:guanido phosphotransferase family.</text>
</comment>
<evidence type="ECO:0000256" key="6">
    <source>
        <dbReference type="SAM" id="Coils"/>
    </source>
</evidence>
<gene>
    <name evidence="8" type="ORF">IAA61_01640</name>
</gene>
<organism evidence="8 9">
    <name type="scientific">Candidatus Ornithomonoglobus merdipullorum</name>
    <dbReference type="NCBI Taxonomy" id="2840895"/>
    <lineage>
        <taxon>Bacteria</taxon>
        <taxon>Bacillati</taxon>
        <taxon>Bacillota</taxon>
        <taxon>Clostridia</taxon>
        <taxon>Candidatus Ornithomonoglobus</taxon>
    </lineage>
</organism>
<dbReference type="InterPro" id="IPR000749">
    <property type="entry name" value="ATP-guanido_PTrfase"/>
</dbReference>
<dbReference type="PROSITE" id="PS51510">
    <property type="entry name" value="PHOSPHAGEN_KINASE_C"/>
    <property type="match status" value="1"/>
</dbReference>
<dbReference type="PANTHER" id="PTHR11547:SF38">
    <property type="entry name" value="ARGININE KINASE 1-RELATED"/>
    <property type="match status" value="1"/>
</dbReference>
<feature type="coiled-coil region" evidence="6">
    <location>
        <begin position="220"/>
        <end position="254"/>
    </location>
</feature>
<dbReference type="GO" id="GO:0004111">
    <property type="term" value="F:creatine kinase activity"/>
    <property type="evidence" value="ECO:0007669"/>
    <property type="project" value="InterPro"/>
</dbReference>
<evidence type="ECO:0000256" key="4">
    <source>
        <dbReference type="ARBA" id="ARBA00022840"/>
    </source>
</evidence>
<dbReference type="AlphaFoldDB" id="A0A9D1M9W3"/>
<dbReference type="PANTHER" id="PTHR11547">
    <property type="entry name" value="ARGININE OR CREATINE KINASE"/>
    <property type="match status" value="1"/>
</dbReference>
<dbReference type="CDD" id="cd07930">
    <property type="entry name" value="bacterial_phosphagen_kinase"/>
    <property type="match status" value="1"/>
</dbReference>
<dbReference type="Gene3D" id="3.30.590.10">
    <property type="entry name" value="Glutamine synthetase/guanido kinase, catalytic domain"/>
    <property type="match status" value="1"/>
</dbReference>
<dbReference type="EMBL" id="DVNB01000021">
    <property type="protein sequence ID" value="HIU56500.1"/>
    <property type="molecule type" value="Genomic_DNA"/>
</dbReference>
<evidence type="ECO:0000256" key="1">
    <source>
        <dbReference type="ARBA" id="ARBA00022679"/>
    </source>
</evidence>